<dbReference type="InterPro" id="IPR046832">
    <property type="entry name" value="PPV_E1_DBD"/>
</dbReference>
<name>A0A385PI93_9PAPI</name>
<evidence type="ECO:0000256" key="15">
    <source>
        <dbReference type="HAMAP-Rule" id="MF_04000"/>
    </source>
</evidence>
<feature type="compositionally biased region" description="Polar residues" evidence="17">
    <location>
        <begin position="135"/>
        <end position="144"/>
    </location>
</feature>
<evidence type="ECO:0000256" key="11">
    <source>
        <dbReference type="ARBA" id="ARBA00023235"/>
    </source>
</evidence>
<evidence type="ECO:0000256" key="7">
    <source>
        <dbReference type="ARBA" id="ARBA00022801"/>
    </source>
</evidence>
<dbReference type="Gene3D" id="3.40.1310.10">
    <property type="match status" value="1"/>
</dbReference>
<keyword evidence="11 15" id="KW-0413">Isomerase</keyword>
<evidence type="ECO:0000256" key="6">
    <source>
        <dbReference type="ARBA" id="ARBA00022741"/>
    </source>
</evidence>
<dbReference type="PROSITE" id="PS51206">
    <property type="entry name" value="SF3_HELICASE_1"/>
    <property type="match status" value="1"/>
</dbReference>
<keyword evidence="3 15" id="KW-0597">Phosphoprotein</keyword>
<dbReference type="HAMAP" id="MF_04000">
    <property type="entry name" value="PPV_E1"/>
    <property type="match status" value="1"/>
</dbReference>
<evidence type="ECO:0000256" key="1">
    <source>
        <dbReference type="ARBA" id="ARBA00004147"/>
    </source>
</evidence>
<keyword evidence="9 15" id="KW-0067">ATP-binding</keyword>
<dbReference type="Gene3D" id="3.40.50.300">
    <property type="entry name" value="P-loop containing nucleotide triphosphate hydrolases"/>
    <property type="match status" value="1"/>
</dbReference>
<feature type="modified residue" description="Phosphoserine; by host" evidence="15">
    <location>
        <position position="98"/>
    </location>
</feature>
<gene>
    <name evidence="15" type="primary">E1</name>
</gene>
<keyword evidence="5 15" id="KW-0235">DNA replication</keyword>
<dbReference type="GO" id="GO:0005524">
    <property type="term" value="F:ATP binding"/>
    <property type="evidence" value="ECO:0007669"/>
    <property type="project" value="UniProtKB-UniRule"/>
</dbReference>
<sequence>MADKGINSPNSLEGYSGWYIVSEAECDEDLTDLESFEKLFDESDGSDISNLIDNNDEPDQGNSLALLNKQLLEECSQQITELKRKYISSPKEADVDLSPQLQSVSISSETKNSKRRLFADSGIGNEAEDSYEAAQVSSGESSAEAQEPNVLPAENGGNIYQELLKSRNATVTALAKFKETFGVSYKDLTRIFKSNKTCCASWVFAVFGLKDELYESSKTLLQTHCVFFQVITYSLASHILALYLCEFKSAKNRETLLKLICPLLNVQEAQVMADPPKLKSVMVALYFYKQALSSTSYKYGEFPAWILNQTIVSHHAEAETFQLAKMVQFAYDNNIMDESTLAYQYAQIADEDPNAAAWLNSNNQARYLKDCCTMAKHYKRFEMRNMSTAEWIFHCCDKTTEMGDWKVIAKWFRFQEVNFILFLSALRAMFKNTPKKQCIVFTGPPNTGKSYFVFSLINFLQGKVVSFMNAKSHFWLQPLADCKFGFLDDATDACWTFIDTYMRNGLDGTPVSLDSKHKNPMQIRLPALFVTSNVEVDKEVKYQYLHSRLTVFNFSRKMPLDGHGNPLYPITDASWNSFFTKLDKQLDISRSPEPDHGEPERAFRCCAGEPATTF</sequence>
<keyword evidence="8 15" id="KW-0347">Helicase</keyword>
<feature type="region of interest" description="DNA-binding region" evidence="15">
    <location>
        <begin position="152"/>
        <end position="318"/>
    </location>
</feature>
<feature type="modified residue" description="Phosphoserine; by host" evidence="15">
    <location>
        <position position="89"/>
    </location>
</feature>
<dbReference type="InterPro" id="IPR027417">
    <property type="entry name" value="P-loop_NTPase"/>
</dbReference>
<accession>A0A385PI93</accession>
<protein>
    <recommendedName>
        <fullName evidence="15 16">Replication protein E1</fullName>
        <ecNumber evidence="15 16">5.6.2.4</ecNumber>
    </recommendedName>
    <alternativeName>
        <fullName evidence="15">ATP-dependent helicase E1</fullName>
    </alternativeName>
    <alternativeName>
        <fullName evidence="15">DNA 3'-5' helicase E1</fullName>
    </alternativeName>
</protein>
<dbReference type="InterPro" id="IPR016393">
    <property type="entry name" value="Rep_E1_papillomaV"/>
</dbReference>
<comment type="subcellular location">
    <subcellularLocation>
        <location evidence="1 15">Host nucleus</location>
    </subcellularLocation>
</comment>
<dbReference type="GO" id="GO:0016887">
    <property type="term" value="F:ATP hydrolysis activity"/>
    <property type="evidence" value="ECO:0007669"/>
    <property type="project" value="RHEA"/>
</dbReference>
<dbReference type="GO" id="GO:0003677">
    <property type="term" value="F:DNA binding"/>
    <property type="evidence" value="ECO:0007669"/>
    <property type="project" value="UniProtKB-UniRule"/>
</dbReference>
<evidence type="ECO:0000256" key="2">
    <source>
        <dbReference type="ARBA" id="ARBA00022518"/>
    </source>
</evidence>
<dbReference type="InterPro" id="IPR014000">
    <property type="entry name" value="PPV_DNA_helicase_E1_N"/>
</dbReference>
<feature type="short sequence motif" description="Nuclear localization signal" evidence="15">
    <location>
        <begin position="83"/>
        <end position="85"/>
    </location>
</feature>
<dbReference type="InterPro" id="IPR014015">
    <property type="entry name" value="Helicase_SF3_DNA-vir"/>
</dbReference>
<comment type="catalytic activity">
    <reaction evidence="12 15">
        <text>Couples ATP hydrolysis with the unwinding of duplex DNA by translocating in the 3'-5' direction.</text>
        <dbReference type="EC" id="5.6.2.4"/>
    </reaction>
</comment>
<comment type="similarity">
    <text evidence="15 16">Belongs to the papillomaviridae E1 protein family.</text>
</comment>
<dbReference type="GO" id="GO:0043138">
    <property type="term" value="F:3'-5' DNA helicase activity"/>
    <property type="evidence" value="ECO:0007669"/>
    <property type="project" value="UniProtKB-UniRule"/>
</dbReference>
<keyword evidence="6 15" id="KW-0547">Nucleotide-binding</keyword>
<dbReference type="PIRSF" id="PIRSF003383">
    <property type="entry name" value="Rep_E1_papillomaV"/>
    <property type="match status" value="1"/>
</dbReference>
<evidence type="ECO:0000313" key="19">
    <source>
        <dbReference type="EMBL" id="AYA93657.1"/>
    </source>
</evidence>
<evidence type="ECO:0000256" key="5">
    <source>
        <dbReference type="ARBA" id="ARBA00022705"/>
    </source>
</evidence>
<evidence type="ECO:0000256" key="9">
    <source>
        <dbReference type="ARBA" id="ARBA00022840"/>
    </source>
</evidence>
<evidence type="ECO:0000256" key="12">
    <source>
        <dbReference type="ARBA" id="ARBA00034617"/>
    </source>
</evidence>
<organism evidence="19">
    <name type="scientific">Human papillomavirus</name>
    <dbReference type="NCBI Taxonomy" id="10566"/>
    <lineage>
        <taxon>Viruses</taxon>
        <taxon>Monodnaviria</taxon>
        <taxon>Shotokuvirae</taxon>
        <taxon>Cossaviricota</taxon>
        <taxon>Papovaviricetes</taxon>
        <taxon>Zurhausenvirales</taxon>
        <taxon>Papillomaviridae</taxon>
    </lineage>
</organism>
<feature type="short sequence motif" description="Nuclear export signal" evidence="15">
    <location>
        <begin position="97"/>
        <end position="106"/>
    </location>
</feature>
<evidence type="ECO:0000256" key="3">
    <source>
        <dbReference type="ARBA" id="ARBA00022553"/>
    </source>
</evidence>
<evidence type="ECO:0000256" key="8">
    <source>
        <dbReference type="ARBA" id="ARBA00022806"/>
    </source>
</evidence>
<comment type="PTM">
    <text evidence="15">Phosphorylated.</text>
</comment>
<dbReference type="InterPro" id="IPR037102">
    <property type="entry name" value="Znf_lg_T-Ag_D1_dom_sf"/>
</dbReference>
<reference evidence="19" key="1">
    <citation type="journal article" date="2018" name="Nat. Med.">
        <title>Expanded skin virome in DOCK8-deficient patients.</title>
        <authorList>
            <consortium name="NISC Comparative Sequencing Program"/>
            <person name="Tirosh O."/>
            <person name="Conlan S."/>
            <person name="Deming C."/>
            <person name="Lee-Lin S.Q."/>
            <person name="Huang X."/>
            <person name="Su H.C."/>
            <person name="Freeman A.F."/>
            <person name="Segre J.A."/>
            <person name="Kong H.H."/>
        </authorList>
    </citation>
    <scope>NUCLEOTIDE SEQUENCE</scope>
    <source>
        <strain evidence="19">HPV-mSK_052</strain>
    </source>
</reference>
<dbReference type="EMBL" id="MH777197">
    <property type="protein sequence ID" value="AYA93657.1"/>
    <property type="molecule type" value="Genomic_DNA"/>
</dbReference>
<feature type="region of interest" description="Disordered" evidence="17">
    <location>
        <begin position="129"/>
        <end position="151"/>
    </location>
</feature>
<keyword evidence="7 15" id="KW-0378">Hydrolase</keyword>
<evidence type="ECO:0000256" key="16">
    <source>
        <dbReference type="PIRNR" id="PIRNR003383"/>
    </source>
</evidence>
<dbReference type="Pfam" id="PF20450">
    <property type="entry name" value="PPV_E1_DBD"/>
    <property type="match status" value="1"/>
</dbReference>
<dbReference type="InterPro" id="IPR046935">
    <property type="entry name" value="PPV_E1_DBD_sf"/>
</dbReference>
<dbReference type="SUPFAM" id="SSF55464">
    <property type="entry name" value="Origin of replication-binding domain, RBD-like"/>
    <property type="match status" value="1"/>
</dbReference>
<dbReference type="EC" id="5.6.2.4" evidence="15 16"/>
<dbReference type="Pfam" id="PF00519">
    <property type="entry name" value="PPV_E1_C"/>
    <property type="match status" value="1"/>
</dbReference>
<comment type="catalytic activity">
    <reaction evidence="13 15 16">
        <text>ATP + H2O = ADP + phosphate + H(+)</text>
        <dbReference type="Rhea" id="RHEA:13065"/>
        <dbReference type="ChEBI" id="CHEBI:15377"/>
        <dbReference type="ChEBI" id="CHEBI:15378"/>
        <dbReference type="ChEBI" id="CHEBI:30616"/>
        <dbReference type="ChEBI" id="CHEBI:43474"/>
        <dbReference type="ChEBI" id="CHEBI:456216"/>
        <dbReference type="EC" id="5.6.2.4"/>
    </reaction>
</comment>
<dbReference type="Pfam" id="PF00524">
    <property type="entry name" value="PPV_E1_N"/>
    <property type="match status" value="1"/>
</dbReference>
<comment type="function">
    <text evidence="14 15">ATP-dependent DNA 3'-5' helicase required for initiation of viral DNA replication. It forms a complex with the viral E2 protein. The E1-E2 complex binds to the replication origin which contains binding sites for both proteins. During the initial step, a dimer of E1 interacts with a dimer of protein E2 leading to a complex that binds the viral origin of replication with high specificity. Then, a second dimer of E1 displaces the E2 dimer in an ATP-dependent manner to form the E1 tetramer. Following this, two E1 monomers are added to each half of the site, which results in the formation of two E1 trimers on the viral ori. Subsequently, two hexamers will be created. The double hexamer acts as a bi-directional helicase machinery and unwinds the viral DNA and then recruits the host DNA polymerase to start replication.</text>
</comment>
<keyword evidence="10 15" id="KW-0238">DNA-binding</keyword>
<dbReference type="InterPro" id="IPR001177">
    <property type="entry name" value="PPV_DNA_helicase_E1_C"/>
</dbReference>
<feature type="domain" description="SF3 helicase" evidence="18">
    <location>
        <begin position="417"/>
        <end position="567"/>
    </location>
</feature>
<evidence type="ECO:0000256" key="14">
    <source>
        <dbReference type="ARBA" id="ARBA00093297"/>
    </source>
</evidence>
<comment type="subunit">
    <text evidence="15">Can form hexamers. Interacts with E2 protein; this interaction increases E1 DNA binding specificity. Interacts with host DNA polymerase subunit POLA2. Interacts with host single stranded DNA-binding protein RPA1. Interacts with host TOP1; this interaction stimulates the enzymatic activity of TOP1.</text>
</comment>
<comment type="function">
    <text evidence="16">ATP-dependent DNA helicase required for initiation of viral DNA replication. It forms a complex with the viral E2 protein. The E1-E2 complex binds to the replication origin which contains binding sites for both proteins.</text>
</comment>
<evidence type="ECO:0000256" key="13">
    <source>
        <dbReference type="ARBA" id="ARBA00048988"/>
    </source>
</evidence>
<evidence type="ECO:0000259" key="18">
    <source>
        <dbReference type="PROSITE" id="PS51206"/>
    </source>
</evidence>
<dbReference type="GO" id="GO:0006260">
    <property type="term" value="P:DNA replication"/>
    <property type="evidence" value="ECO:0007669"/>
    <property type="project" value="UniProtKB-UniRule"/>
</dbReference>
<evidence type="ECO:0000256" key="17">
    <source>
        <dbReference type="SAM" id="MobiDB-lite"/>
    </source>
</evidence>
<evidence type="ECO:0000256" key="4">
    <source>
        <dbReference type="ARBA" id="ARBA00022562"/>
    </source>
</evidence>
<keyword evidence="4 15" id="KW-1048">Host nucleus</keyword>
<dbReference type="Gene3D" id="1.10.10.510">
    <property type="entry name" value="Zinc finger, large T-antigen D1 domain"/>
    <property type="match status" value="1"/>
</dbReference>
<keyword evidence="2 15" id="KW-0244">Early protein</keyword>
<evidence type="ECO:0000256" key="10">
    <source>
        <dbReference type="ARBA" id="ARBA00023125"/>
    </source>
</evidence>
<dbReference type="SUPFAM" id="SSF52540">
    <property type="entry name" value="P-loop containing nucleoside triphosphate hydrolases"/>
    <property type="match status" value="1"/>
</dbReference>
<feature type="binding site" evidence="15">
    <location>
        <begin position="443"/>
        <end position="450"/>
    </location>
    <ligand>
        <name>ATP</name>
        <dbReference type="ChEBI" id="CHEBI:30616"/>
    </ligand>
</feature>
<comment type="caution">
    <text evidence="15">Lacks conserved residue(s) required for the propagation of feature annotation.</text>
</comment>
<proteinExistence type="inferred from homology"/>
<dbReference type="GO" id="GO:0042025">
    <property type="term" value="C:host cell nucleus"/>
    <property type="evidence" value="ECO:0007669"/>
    <property type="project" value="UniProtKB-SubCell"/>
</dbReference>